<evidence type="ECO:0000313" key="2">
    <source>
        <dbReference type="EMBL" id="UNP30678.1"/>
    </source>
</evidence>
<feature type="transmembrane region" description="Helical" evidence="1">
    <location>
        <begin position="54"/>
        <end position="75"/>
    </location>
</feature>
<protein>
    <recommendedName>
        <fullName evidence="4">Transmembrane protein</fullName>
    </recommendedName>
</protein>
<keyword evidence="3" id="KW-1185">Reference proteome</keyword>
<gene>
    <name evidence="2" type="ORF">MOV92_05290</name>
</gene>
<name>A0ABY3XGA2_9GAMM</name>
<organism evidence="2 3">
    <name type="scientific">Lysobacter gummosus</name>
    <dbReference type="NCBI Taxonomy" id="262324"/>
    <lineage>
        <taxon>Bacteria</taxon>
        <taxon>Pseudomonadati</taxon>
        <taxon>Pseudomonadota</taxon>
        <taxon>Gammaproteobacteria</taxon>
        <taxon>Lysobacterales</taxon>
        <taxon>Lysobacteraceae</taxon>
        <taxon>Lysobacter</taxon>
    </lineage>
</organism>
<evidence type="ECO:0000256" key="1">
    <source>
        <dbReference type="SAM" id="Phobius"/>
    </source>
</evidence>
<sequence length="77" mass="8367">MYWLGIALCLIGGLWIVVNAFRKSIWWGLGSLIIPLVALVFAIMNFAENKIPLAIYVVGFILLIVGMPSTAGYSAPV</sequence>
<keyword evidence="1" id="KW-0812">Transmembrane</keyword>
<accession>A0ABY3XGA2</accession>
<proteinExistence type="predicted"/>
<feature type="transmembrane region" description="Helical" evidence="1">
    <location>
        <begin position="30"/>
        <end position="47"/>
    </location>
</feature>
<keyword evidence="1" id="KW-1133">Transmembrane helix</keyword>
<keyword evidence="1" id="KW-0472">Membrane</keyword>
<evidence type="ECO:0008006" key="4">
    <source>
        <dbReference type="Google" id="ProtNLM"/>
    </source>
</evidence>
<reference evidence="2 3" key="1">
    <citation type="submission" date="2022-03" db="EMBL/GenBank/DDBJ databases">
        <title>Complete genome sequence of Lysobacter capsici VKM B-2533 and Lysobacter gummosus 10.1.1, promising sources of lytic agents.</title>
        <authorList>
            <person name="Tarlachkov S.V."/>
            <person name="Kudryakova I.V."/>
            <person name="Afoshin A.S."/>
            <person name="Leontyevskaya E.A."/>
            <person name="Leontyevskaya N.V."/>
        </authorList>
    </citation>
    <scope>NUCLEOTIDE SEQUENCE [LARGE SCALE GENOMIC DNA]</scope>
    <source>
        <strain evidence="2 3">10.1.1</strain>
    </source>
</reference>
<dbReference type="EMBL" id="CP093547">
    <property type="protein sequence ID" value="UNP30678.1"/>
    <property type="molecule type" value="Genomic_DNA"/>
</dbReference>
<dbReference type="Proteomes" id="UP000829194">
    <property type="component" value="Chromosome"/>
</dbReference>
<evidence type="ECO:0000313" key="3">
    <source>
        <dbReference type="Proteomes" id="UP000829194"/>
    </source>
</evidence>
<dbReference type="RefSeq" id="WP_057941885.1">
    <property type="nucleotide sequence ID" value="NZ_CP011131.1"/>
</dbReference>